<dbReference type="Pfam" id="PF00435">
    <property type="entry name" value="Spectrin"/>
    <property type="match status" value="3"/>
</dbReference>
<dbReference type="PANTHER" id="PTHR11915">
    <property type="entry name" value="SPECTRIN/FILAMIN RELATED CYTOSKELETAL PROTEIN"/>
    <property type="match status" value="1"/>
</dbReference>
<dbReference type="Gene3D" id="1.20.58.60">
    <property type="match status" value="3"/>
</dbReference>
<feature type="coiled-coil region" evidence="2">
    <location>
        <begin position="50"/>
        <end position="77"/>
    </location>
</feature>
<feature type="region of interest" description="Disordered" evidence="3">
    <location>
        <begin position="411"/>
        <end position="440"/>
    </location>
</feature>
<dbReference type="Proteomes" id="UP000887013">
    <property type="component" value="Unassembled WGS sequence"/>
</dbReference>
<dbReference type="InterPro" id="IPR036872">
    <property type="entry name" value="CH_dom_sf"/>
</dbReference>
<dbReference type="FunFam" id="1.20.58.60:FF:000002">
    <property type="entry name" value="Actinin, alpha 1"/>
    <property type="match status" value="1"/>
</dbReference>
<sequence>MVCYVLSSSTDINSTPMPDERAVMTYVSSYYHTFSGAKQAETAANRICKVLKVNQENERLMEEYERLASDLLEWIRRTTPWLENRTTDNTLVGVHKKLDEFRNYRRVHKPPRVEQKARLETNFNTLQTKLRLSNRPAYLPSEGKMVSDIHNAWKGLEMSEKGFEEWLLSEMMRLERLDHLAQKFKHKADIHEDWTQGKEEMLQSQDFRNCKLNELKALKKKHEAFESDLAAHQDRVEQIAAIAQELNALDYHDAASVNARCQRICDQWDRLGTLTQKRRSALEEAERVLEKIDTLHLEFAKRAAPFNNWLDGAREDLVDMFIVHTMEEIQGLIDAHEQFKQTLGEADKEHKSITALAQEVQTIATQCQIPGGIENPYTTLTSIDITTKWSDVKQMIPKRDQVLQTELMRQQSNERLRRKKEKANAVDPDWERQMDSVASH</sequence>
<evidence type="ECO:0000256" key="3">
    <source>
        <dbReference type="SAM" id="MobiDB-lite"/>
    </source>
</evidence>
<name>A0A8X6ISY5_NEPPI</name>
<evidence type="ECO:0000313" key="5">
    <source>
        <dbReference type="Proteomes" id="UP000887013"/>
    </source>
</evidence>
<evidence type="ECO:0000256" key="2">
    <source>
        <dbReference type="SAM" id="Coils"/>
    </source>
</evidence>
<protein>
    <submittedName>
        <fullName evidence="4">Alpha-actinin</fullName>
    </submittedName>
</protein>
<dbReference type="FunFam" id="1.20.58.60:FF:000005">
    <property type="entry name" value="Actinin alpha 1"/>
    <property type="match status" value="1"/>
</dbReference>
<dbReference type="SUPFAM" id="SSF46966">
    <property type="entry name" value="Spectrin repeat"/>
    <property type="match status" value="3"/>
</dbReference>
<dbReference type="SMART" id="SM00150">
    <property type="entry name" value="SPEC"/>
    <property type="match status" value="2"/>
</dbReference>
<dbReference type="InterPro" id="IPR018159">
    <property type="entry name" value="Spectrin/alpha-actinin"/>
</dbReference>
<dbReference type="OrthoDB" id="18853at2759"/>
<reference evidence="4" key="1">
    <citation type="submission" date="2020-08" db="EMBL/GenBank/DDBJ databases">
        <title>Multicomponent nature underlies the extraordinary mechanical properties of spider dragline silk.</title>
        <authorList>
            <person name="Kono N."/>
            <person name="Nakamura H."/>
            <person name="Mori M."/>
            <person name="Yoshida Y."/>
            <person name="Ohtoshi R."/>
            <person name="Malay A.D."/>
            <person name="Moran D.A.P."/>
            <person name="Tomita M."/>
            <person name="Numata K."/>
            <person name="Arakawa K."/>
        </authorList>
    </citation>
    <scope>NUCLEOTIDE SEQUENCE</scope>
</reference>
<gene>
    <name evidence="4" type="ORF">NPIL_349971</name>
</gene>
<dbReference type="AlphaFoldDB" id="A0A8X6ISY5"/>
<dbReference type="FunFam" id="1.20.58.60:FF:000004">
    <property type="entry name" value="Actinin alpha 1"/>
    <property type="match status" value="1"/>
</dbReference>
<accession>A0A8X6ISY5</accession>
<keyword evidence="5" id="KW-1185">Reference proteome</keyword>
<dbReference type="CDD" id="cd00176">
    <property type="entry name" value="SPEC"/>
    <property type="match status" value="2"/>
</dbReference>
<evidence type="ECO:0000313" key="4">
    <source>
        <dbReference type="EMBL" id="GFS56500.1"/>
    </source>
</evidence>
<dbReference type="EMBL" id="BMAW01092716">
    <property type="protein sequence ID" value="GFS56500.1"/>
    <property type="molecule type" value="Genomic_DNA"/>
</dbReference>
<comment type="caution">
    <text evidence="4">The sequence shown here is derived from an EMBL/GenBank/DDBJ whole genome shotgun (WGS) entry which is preliminary data.</text>
</comment>
<dbReference type="InterPro" id="IPR002017">
    <property type="entry name" value="Spectrin_repeat"/>
</dbReference>
<proteinExistence type="predicted"/>
<keyword evidence="1" id="KW-0677">Repeat</keyword>
<keyword evidence="2" id="KW-0175">Coiled coil</keyword>
<organism evidence="4 5">
    <name type="scientific">Nephila pilipes</name>
    <name type="common">Giant wood spider</name>
    <name type="synonym">Nephila maculata</name>
    <dbReference type="NCBI Taxonomy" id="299642"/>
    <lineage>
        <taxon>Eukaryota</taxon>
        <taxon>Metazoa</taxon>
        <taxon>Ecdysozoa</taxon>
        <taxon>Arthropoda</taxon>
        <taxon>Chelicerata</taxon>
        <taxon>Arachnida</taxon>
        <taxon>Araneae</taxon>
        <taxon>Araneomorphae</taxon>
        <taxon>Entelegynae</taxon>
        <taxon>Araneoidea</taxon>
        <taxon>Nephilidae</taxon>
        <taxon>Nephila</taxon>
    </lineage>
</organism>
<dbReference type="Gene3D" id="1.10.418.10">
    <property type="entry name" value="Calponin-like domain"/>
    <property type="match status" value="1"/>
</dbReference>
<evidence type="ECO:0000256" key="1">
    <source>
        <dbReference type="ARBA" id="ARBA00022737"/>
    </source>
</evidence>